<name>A0ABP6VEU9_9PSEU</name>
<protein>
    <recommendedName>
        <fullName evidence="3">MmcQ/YjbR family DNA-binding protein</fullName>
    </recommendedName>
</protein>
<comment type="caution">
    <text evidence="1">The sequence shown here is derived from an EMBL/GenBank/DDBJ whole genome shotgun (WGS) entry which is preliminary data.</text>
</comment>
<dbReference type="Proteomes" id="UP001500689">
    <property type="component" value="Unassembled WGS sequence"/>
</dbReference>
<sequence length="111" mass="12454">MPSLADVRRLALALPETVEKPHFGMPGFRVQDKGFVTVTKDGTRVFLHTSADEVASAVTDDPQTYQELRRGPTLIGIDADLARIPINRLQYLITQAWRHRATKKLAATLDW</sequence>
<proteinExistence type="predicted"/>
<keyword evidence="2" id="KW-1185">Reference proteome</keyword>
<evidence type="ECO:0008006" key="3">
    <source>
        <dbReference type="Google" id="ProtNLM"/>
    </source>
</evidence>
<reference evidence="2" key="1">
    <citation type="journal article" date="2019" name="Int. J. Syst. Evol. Microbiol.">
        <title>The Global Catalogue of Microorganisms (GCM) 10K type strain sequencing project: providing services to taxonomists for standard genome sequencing and annotation.</title>
        <authorList>
            <consortium name="The Broad Institute Genomics Platform"/>
            <consortium name="The Broad Institute Genome Sequencing Center for Infectious Disease"/>
            <person name="Wu L."/>
            <person name="Ma J."/>
        </authorList>
    </citation>
    <scope>NUCLEOTIDE SEQUENCE [LARGE SCALE GENOMIC DNA]</scope>
    <source>
        <strain evidence="2">JCM 16898</strain>
    </source>
</reference>
<evidence type="ECO:0000313" key="1">
    <source>
        <dbReference type="EMBL" id="GAA3534513.1"/>
    </source>
</evidence>
<accession>A0ABP6VEU9</accession>
<gene>
    <name evidence="1" type="ORF">GCM10022222_17570</name>
</gene>
<evidence type="ECO:0000313" key="2">
    <source>
        <dbReference type="Proteomes" id="UP001500689"/>
    </source>
</evidence>
<dbReference type="EMBL" id="BAAAZN010000003">
    <property type="protein sequence ID" value="GAA3534513.1"/>
    <property type="molecule type" value="Genomic_DNA"/>
</dbReference>
<dbReference type="RefSeq" id="WP_344857365.1">
    <property type="nucleotide sequence ID" value="NZ_BAAAZN010000003.1"/>
</dbReference>
<dbReference type="InterPro" id="IPR058532">
    <property type="entry name" value="YjbR/MT2646/Rv2570-like"/>
</dbReference>
<dbReference type="Pfam" id="PF04237">
    <property type="entry name" value="YjbR"/>
    <property type="match status" value="1"/>
</dbReference>
<organism evidence="1 2">
    <name type="scientific">Amycolatopsis ultiminotia</name>
    <dbReference type="NCBI Taxonomy" id="543629"/>
    <lineage>
        <taxon>Bacteria</taxon>
        <taxon>Bacillati</taxon>
        <taxon>Actinomycetota</taxon>
        <taxon>Actinomycetes</taxon>
        <taxon>Pseudonocardiales</taxon>
        <taxon>Pseudonocardiaceae</taxon>
        <taxon>Amycolatopsis</taxon>
    </lineage>
</organism>